<dbReference type="EMBL" id="CAJOBJ010241339">
    <property type="protein sequence ID" value="CAF5076013.1"/>
    <property type="molecule type" value="Genomic_DNA"/>
</dbReference>
<evidence type="ECO:0000313" key="2">
    <source>
        <dbReference type="EMBL" id="CAF5076013.1"/>
    </source>
</evidence>
<evidence type="ECO:0000256" key="1">
    <source>
        <dbReference type="SAM" id="MobiDB-lite"/>
    </source>
</evidence>
<comment type="caution">
    <text evidence="2">The sequence shown here is derived from an EMBL/GenBank/DDBJ whole genome shotgun (WGS) entry which is preliminary data.</text>
</comment>
<feature type="non-terminal residue" evidence="2">
    <location>
        <position position="50"/>
    </location>
</feature>
<accession>A0A8S3EPP7</accession>
<feature type="compositionally biased region" description="Polar residues" evidence="1">
    <location>
        <begin position="1"/>
        <end position="27"/>
    </location>
</feature>
<reference evidence="2" key="1">
    <citation type="submission" date="2021-02" db="EMBL/GenBank/DDBJ databases">
        <authorList>
            <person name="Nowell W R."/>
        </authorList>
    </citation>
    <scope>NUCLEOTIDE SEQUENCE</scope>
</reference>
<gene>
    <name evidence="2" type="ORF">GIL414_LOCUS61419</name>
</gene>
<name>A0A8S3EPP7_9BILA</name>
<protein>
    <submittedName>
        <fullName evidence="2">Uncharacterized protein</fullName>
    </submittedName>
</protein>
<evidence type="ECO:0000313" key="3">
    <source>
        <dbReference type="Proteomes" id="UP000681720"/>
    </source>
</evidence>
<dbReference type="Proteomes" id="UP000681720">
    <property type="component" value="Unassembled WGS sequence"/>
</dbReference>
<feature type="region of interest" description="Disordered" evidence="1">
    <location>
        <begin position="1"/>
        <end position="50"/>
    </location>
</feature>
<dbReference type="AlphaFoldDB" id="A0A8S3EPP7"/>
<proteinExistence type="predicted"/>
<sequence>MASTTVNSAPSSISSNLYSTESNSNTMGSSEGTGSASSYSLTSSAPATSA</sequence>
<feature type="compositionally biased region" description="Low complexity" evidence="1">
    <location>
        <begin position="28"/>
        <end position="50"/>
    </location>
</feature>
<organism evidence="2 3">
    <name type="scientific">Rotaria magnacalcarata</name>
    <dbReference type="NCBI Taxonomy" id="392030"/>
    <lineage>
        <taxon>Eukaryota</taxon>
        <taxon>Metazoa</taxon>
        <taxon>Spiralia</taxon>
        <taxon>Gnathifera</taxon>
        <taxon>Rotifera</taxon>
        <taxon>Eurotatoria</taxon>
        <taxon>Bdelloidea</taxon>
        <taxon>Philodinida</taxon>
        <taxon>Philodinidae</taxon>
        <taxon>Rotaria</taxon>
    </lineage>
</organism>